<evidence type="ECO:0000256" key="4">
    <source>
        <dbReference type="ARBA" id="ARBA00023004"/>
    </source>
</evidence>
<keyword evidence="6" id="KW-0378">Hydrolase</keyword>
<keyword evidence="2 6" id="KW-0547">Nucleotide-binding</keyword>
<organism evidence="7 8">
    <name type="scientific">Geotalea uraniireducens</name>
    <dbReference type="NCBI Taxonomy" id="351604"/>
    <lineage>
        <taxon>Bacteria</taxon>
        <taxon>Pseudomonadati</taxon>
        <taxon>Thermodesulfobacteriota</taxon>
        <taxon>Desulfuromonadia</taxon>
        <taxon>Geobacterales</taxon>
        <taxon>Geobacteraceae</taxon>
        <taxon>Geotalea</taxon>
    </lineage>
</organism>
<reference evidence="7 8" key="1">
    <citation type="submission" date="2022-12" db="EMBL/GenBank/DDBJ databases">
        <title>Polyphasic characterization of Geotalea uranireducens NIT-SL11 newly isolated from a complex of sewage sludge and microbially reduced graphene oxide.</title>
        <authorList>
            <person name="Xie L."/>
            <person name="Yoshida N."/>
            <person name="Meng L."/>
        </authorList>
    </citation>
    <scope>NUCLEOTIDE SEQUENCE [LARGE SCALE GENOMIC DNA]</scope>
    <source>
        <strain evidence="7 8">NIT-SL11</strain>
    </source>
</reference>
<gene>
    <name evidence="7" type="ORF">GURASL_09950</name>
</gene>
<dbReference type="InterPro" id="IPR027417">
    <property type="entry name" value="P-loop_NTPase"/>
</dbReference>
<accession>A0ABM8EI31</accession>
<dbReference type="RefSeq" id="WP_282002293.1">
    <property type="nucleotide sequence ID" value="NZ_AP027151.1"/>
</dbReference>
<dbReference type="InterPro" id="IPR000808">
    <property type="entry name" value="Mrp-like_CS"/>
</dbReference>
<evidence type="ECO:0000256" key="3">
    <source>
        <dbReference type="ARBA" id="ARBA00022840"/>
    </source>
</evidence>
<dbReference type="Proteomes" id="UP001317705">
    <property type="component" value="Chromosome"/>
</dbReference>
<dbReference type="InterPro" id="IPR019591">
    <property type="entry name" value="Mrp/NBP35_ATP-bd"/>
</dbReference>
<keyword evidence="1 6" id="KW-0479">Metal-binding</keyword>
<keyword evidence="3 6" id="KW-0067">ATP-binding</keyword>
<dbReference type="PROSITE" id="PS01215">
    <property type="entry name" value="MRP"/>
    <property type="match status" value="1"/>
</dbReference>
<dbReference type="EMBL" id="AP027151">
    <property type="protein sequence ID" value="BDV42072.1"/>
    <property type="molecule type" value="Genomic_DNA"/>
</dbReference>
<evidence type="ECO:0000313" key="7">
    <source>
        <dbReference type="EMBL" id="BDV42072.1"/>
    </source>
</evidence>
<keyword evidence="5 6" id="KW-0411">Iron-sulfur</keyword>
<dbReference type="CDD" id="cd02037">
    <property type="entry name" value="Mrp_NBP35"/>
    <property type="match status" value="1"/>
</dbReference>
<comment type="function">
    <text evidence="6">Binds and transfers iron-sulfur (Fe-S) clusters to target apoproteins. Can hydrolyze ATP.</text>
</comment>
<name>A0ABM8EI31_9BACT</name>
<protein>
    <recommendedName>
        <fullName evidence="6">Iron-sulfur cluster carrier protein</fullName>
    </recommendedName>
</protein>
<feature type="binding site" evidence="6">
    <location>
        <begin position="46"/>
        <end position="53"/>
    </location>
    <ligand>
        <name>ATP</name>
        <dbReference type="ChEBI" id="CHEBI:30616"/>
    </ligand>
</feature>
<dbReference type="SUPFAM" id="SSF52540">
    <property type="entry name" value="P-loop containing nucleoside triphosphate hydrolases"/>
    <property type="match status" value="1"/>
</dbReference>
<dbReference type="Gene3D" id="3.40.50.300">
    <property type="entry name" value="P-loop containing nucleotide triphosphate hydrolases"/>
    <property type="match status" value="1"/>
</dbReference>
<comment type="similarity">
    <text evidence="6">Belongs to the Mrp/NBP35 ATP-binding proteins family.</text>
</comment>
<dbReference type="Pfam" id="PF10609">
    <property type="entry name" value="ParA"/>
    <property type="match status" value="1"/>
</dbReference>
<dbReference type="HAMAP" id="MF_02040">
    <property type="entry name" value="Mrp_NBP35"/>
    <property type="match status" value="1"/>
</dbReference>
<keyword evidence="4 6" id="KW-0408">Iron</keyword>
<dbReference type="InterPro" id="IPR033756">
    <property type="entry name" value="YlxH/NBP35"/>
</dbReference>
<dbReference type="PANTHER" id="PTHR23264">
    <property type="entry name" value="NUCLEOTIDE-BINDING PROTEIN NBP35 YEAST -RELATED"/>
    <property type="match status" value="1"/>
</dbReference>
<sequence>MSGGEEKVTVKGCGGDEARRLRELKETIDLQENIMEIKHKIVVLSGKGGVGKSSVAANLAVALALAGKKTGLLDVDIHGPSIPTILGIEGTLPGQDEGKIIPVPYNDNLKVMSVGLLLGDQSEAIIWRGPAKHGVIKQFLSAVAWGPLDYLVVDCPPGTGDEPLSVIHLLGSADGAVIVTTPQDVALTDVRKSVTFCRQLKLPLLGVVENMSGFACPHCGEVVDIFKSGGGERLATEMDVPFLGRIPLEPEMVSAGDSGKPLVEHHRELAAASAFSSVVGKIVAAVD</sequence>
<evidence type="ECO:0000256" key="5">
    <source>
        <dbReference type="ARBA" id="ARBA00023014"/>
    </source>
</evidence>
<dbReference type="PANTHER" id="PTHR23264:SF19">
    <property type="entry name" value="CYTOSOLIC FE-S CLUSTER ASSEMBLY FACTOR NUBP2"/>
    <property type="match status" value="1"/>
</dbReference>
<comment type="subunit">
    <text evidence="6">Homodimer.</text>
</comment>
<evidence type="ECO:0000256" key="1">
    <source>
        <dbReference type="ARBA" id="ARBA00022723"/>
    </source>
</evidence>
<proteinExistence type="inferred from homology"/>
<evidence type="ECO:0000313" key="8">
    <source>
        <dbReference type="Proteomes" id="UP001317705"/>
    </source>
</evidence>
<evidence type="ECO:0000256" key="6">
    <source>
        <dbReference type="HAMAP-Rule" id="MF_02040"/>
    </source>
</evidence>
<evidence type="ECO:0000256" key="2">
    <source>
        <dbReference type="ARBA" id="ARBA00022741"/>
    </source>
</evidence>
<keyword evidence="8" id="KW-1185">Reference proteome</keyword>